<organism evidence="1 2">
    <name type="scientific">Pleurotus eryngii</name>
    <name type="common">Boletus of the steppes</name>
    <dbReference type="NCBI Taxonomy" id="5323"/>
    <lineage>
        <taxon>Eukaryota</taxon>
        <taxon>Fungi</taxon>
        <taxon>Dikarya</taxon>
        <taxon>Basidiomycota</taxon>
        <taxon>Agaricomycotina</taxon>
        <taxon>Agaricomycetes</taxon>
        <taxon>Agaricomycetidae</taxon>
        <taxon>Agaricales</taxon>
        <taxon>Pleurotineae</taxon>
        <taxon>Pleurotaceae</taxon>
        <taxon>Pleurotus</taxon>
    </lineage>
</organism>
<comment type="caution">
    <text evidence="1">The sequence shown here is derived from an EMBL/GenBank/DDBJ whole genome shotgun (WGS) entry which is preliminary data.</text>
</comment>
<dbReference type="Proteomes" id="UP000807025">
    <property type="component" value="Unassembled WGS sequence"/>
</dbReference>
<accession>A0A9P5ZQ61</accession>
<reference evidence="1" key="1">
    <citation type="submission" date="2020-11" db="EMBL/GenBank/DDBJ databases">
        <authorList>
            <consortium name="DOE Joint Genome Institute"/>
            <person name="Ahrendt S."/>
            <person name="Riley R."/>
            <person name="Andreopoulos W."/>
            <person name="Labutti K."/>
            <person name="Pangilinan J."/>
            <person name="Ruiz-Duenas F.J."/>
            <person name="Barrasa J.M."/>
            <person name="Sanchez-Garcia M."/>
            <person name="Camarero S."/>
            <person name="Miyauchi S."/>
            <person name="Serrano A."/>
            <person name="Linde D."/>
            <person name="Babiker R."/>
            <person name="Drula E."/>
            <person name="Ayuso-Fernandez I."/>
            <person name="Pacheco R."/>
            <person name="Padilla G."/>
            <person name="Ferreira P."/>
            <person name="Barriuso J."/>
            <person name="Kellner H."/>
            <person name="Castanera R."/>
            <person name="Alfaro M."/>
            <person name="Ramirez L."/>
            <person name="Pisabarro A.G."/>
            <person name="Kuo A."/>
            <person name="Tritt A."/>
            <person name="Lipzen A."/>
            <person name="He G."/>
            <person name="Yan M."/>
            <person name="Ng V."/>
            <person name="Cullen D."/>
            <person name="Martin F."/>
            <person name="Rosso M.-N."/>
            <person name="Henrissat B."/>
            <person name="Hibbett D."/>
            <person name="Martinez A.T."/>
            <person name="Grigoriev I.V."/>
        </authorList>
    </citation>
    <scope>NUCLEOTIDE SEQUENCE</scope>
    <source>
        <strain evidence="1">ATCC 90797</strain>
    </source>
</reference>
<sequence length="161" mass="18195">MPDMECQKTLLMEVDELLVELVVLGSIEDDTCTKMVSMTEELIHAQVKVVEWHVEEKRWKRELWQADEDKGKQKAMEMEPKDTTQMIAGPRLQKWVAMGVTGKPMEAEETTPLMDIMVYGKYNLSDEASIDNFEMLEPAPFDDAIASLDEPSGVPAVETTG</sequence>
<evidence type="ECO:0000313" key="1">
    <source>
        <dbReference type="EMBL" id="KAF9491143.1"/>
    </source>
</evidence>
<protein>
    <submittedName>
        <fullName evidence="1">Uncharacterized protein</fullName>
    </submittedName>
</protein>
<name>A0A9P5ZQ61_PLEER</name>
<evidence type="ECO:0000313" key="2">
    <source>
        <dbReference type="Proteomes" id="UP000807025"/>
    </source>
</evidence>
<dbReference type="AlphaFoldDB" id="A0A9P5ZQ61"/>
<gene>
    <name evidence="1" type="ORF">BDN71DRAFT_1510606</name>
</gene>
<proteinExistence type="predicted"/>
<keyword evidence="2" id="KW-1185">Reference proteome</keyword>
<dbReference type="EMBL" id="MU154625">
    <property type="protein sequence ID" value="KAF9491143.1"/>
    <property type="molecule type" value="Genomic_DNA"/>
</dbReference>